<comment type="caution">
    <text evidence="2">The sequence shown here is derived from an EMBL/GenBank/DDBJ whole genome shotgun (WGS) entry which is preliminary data.</text>
</comment>
<evidence type="ECO:0000313" key="3">
    <source>
        <dbReference type="Proteomes" id="UP000762676"/>
    </source>
</evidence>
<dbReference type="Proteomes" id="UP000762676">
    <property type="component" value="Unassembled WGS sequence"/>
</dbReference>
<feature type="transmembrane region" description="Helical" evidence="1">
    <location>
        <begin position="61"/>
        <end position="82"/>
    </location>
</feature>
<protein>
    <submittedName>
        <fullName evidence="2">Uncharacterized protein</fullName>
    </submittedName>
</protein>
<proteinExistence type="predicted"/>
<keyword evidence="1" id="KW-1133">Transmembrane helix</keyword>
<gene>
    <name evidence="2" type="ORF">ElyMa_005032400</name>
</gene>
<evidence type="ECO:0000256" key="1">
    <source>
        <dbReference type="SAM" id="Phobius"/>
    </source>
</evidence>
<accession>A0AAV4JBZ6</accession>
<sequence>MISHTIIITPITYTIVILLKNYCDPSPPLPLPSHNYVPTIVIAIHHYFLFHHHHHILETPAIPIIVIVISSAILLNTNINLFTTMTNRHHPQ</sequence>
<keyword evidence="3" id="KW-1185">Reference proteome</keyword>
<dbReference type="EMBL" id="BMAT01010068">
    <property type="protein sequence ID" value="GFS19453.1"/>
    <property type="molecule type" value="Genomic_DNA"/>
</dbReference>
<organism evidence="2 3">
    <name type="scientific">Elysia marginata</name>
    <dbReference type="NCBI Taxonomy" id="1093978"/>
    <lineage>
        <taxon>Eukaryota</taxon>
        <taxon>Metazoa</taxon>
        <taxon>Spiralia</taxon>
        <taxon>Lophotrochozoa</taxon>
        <taxon>Mollusca</taxon>
        <taxon>Gastropoda</taxon>
        <taxon>Heterobranchia</taxon>
        <taxon>Euthyneura</taxon>
        <taxon>Panpulmonata</taxon>
        <taxon>Sacoglossa</taxon>
        <taxon>Placobranchoidea</taxon>
        <taxon>Plakobranchidae</taxon>
        <taxon>Elysia</taxon>
    </lineage>
</organism>
<evidence type="ECO:0000313" key="2">
    <source>
        <dbReference type="EMBL" id="GFS19453.1"/>
    </source>
</evidence>
<name>A0AAV4JBZ6_9GAST</name>
<keyword evidence="1" id="KW-0472">Membrane</keyword>
<keyword evidence="1" id="KW-0812">Transmembrane</keyword>
<reference evidence="2 3" key="1">
    <citation type="journal article" date="2021" name="Elife">
        <title>Chloroplast acquisition without the gene transfer in kleptoplastic sea slugs, Plakobranchus ocellatus.</title>
        <authorList>
            <person name="Maeda T."/>
            <person name="Takahashi S."/>
            <person name="Yoshida T."/>
            <person name="Shimamura S."/>
            <person name="Takaki Y."/>
            <person name="Nagai Y."/>
            <person name="Toyoda A."/>
            <person name="Suzuki Y."/>
            <person name="Arimoto A."/>
            <person name="Ishii H."/>
            <person name="Satoh N."/>
            <person name="Nishiyama T."/>
            <person name="Hasebe M."/>
            <person name="Maruyama T."/>
            <person name="Minagawa J."/>
            <person name="Obokata J."/>
            <person name="Shigenobu S."/>
        </authorList>
    </citation>
    <scope>NUCLEOTIDE SEQUENCE [LARGE SCALE GENOMIC DNA]</scope>
</reference>
<dbReference type="AlphaFoldDB" id="A0AAV4JBZ6"/>